<dbReference type="eggNOG" id="COG4715">
    <property type="taxonomic scope" value="Bacteria"/>
</dbReference>
<dbReference type="InterPro" id="IPR049730">
    <property type="entry name" value="SNF2/RAD54-like_C"/>
</dbReference>
<keyword evidence="2" id="KW-0863">Zinc-finger</keyword>
<dbReference type="Gene3D" id="3.40.50.10810">
    <property type="entry name" value="Tandem AAA-ATPase domain"/>
    <property type="match status" value="1"/>
</dbReference>
<dbReference type="PANTHER" id="PTHR10799">
    <property type="entry name" value="SNF2/RAD54 HELICASE FAMILY"/>
    <property type="match status" value="1"/>
</dbReference>
<dbReference type="eggNOG" id="COG0553">
    <property type="taxonomic scope" value="Bacteria"/>
</dbReference>
<dbReference type="PROSITE" id="PS50966">
    <property type="entry name" value="ZF_SWIM"/>
    <property type="match status" value="1"/>
</dbReference>
<feature type="domain" description="Helicase C-terminal" evidence="5">
    <location>
        <begin position="1122"/>
        <end position="1283"/>
    </location>
</feature>
<dbReference type="GO" id="GO:0005524">
    <property type="term" value="F:ATP binding"/>
    <property type="evidence" value="ECO:0007669"/>
    <property type="project" value="InterPro"/>
</dbReference>
<dbReference type="Gene3D" id="3.40.50.300">
    <property type="entry name" value="P-loop containing nucleotide triphosphate hydrolases"/>
    <property type="match status" value="1"/>
</dbReference>
<evidence type="ECO:0000259" key="4">
    <source>
        <dbReference type="PROSITE" id="PS51192"/>
    </source>
</evidence>
<keyword evidence="7" id="KW-1185">Reference proteome</keyword>
<dbReference type="SMART" id="SM00487">
    <property type="entry name" value="DEXDc"/>
    <property type="match status" value="1"/>
</dbReference>
<proteinExistence type="predicted"/>
<evidence type="ECO:0000256" key="2">
    <source>
        <dbReference type="PROSITE-ProRule" id="PRU00325"/>
    </source>
</evidence>
<evidence type="ECO:0000313" key="7">
    <source>
        <dbReference type="Proteomes" id="UP000011682"/>
    </source>
</evidence>
<feature type="domain" description="SWIM-type" evidence="3">
    <location>
        <begin position="69"/>
        <end position="106"/>
    </location>
</feature>
<keyword evidence="1" id="KW-0378">Hydrolase</keyword>
<comment type="caution">
    <text evidence="6">The sequence shown here is derived from an EMBL/GenBank/DDBJ whole genome shotgun (WGS) entry which is preliminary data.</text>
</comment>
<dbReference type="Pfam" id="PF00176">
    <property type="entry name" value="SNF2-rel_dom"/>
    <property type="match status" value="1"/>
</dbReference>
<dbReference type="CDD" id="cd18793">
    <property type="entry name" value="SF2_C_SNF"/>
    <property type="match status" value="1"/>
</dbReference>
<sequence length="1296" mass="142902">MSRQPLAKSSSSFPSRLSSWLTPSRLRELVEARVYARGEELADSGGVTKWSVTPTGLEGDVRGPGRALHDVVLSVDEQGLDGDCSCERYLLSGFCEHLVALALVWNRAQAPEKPAESTSSRPRTPEQVRAWLAEHQVAHLVRVPLMEVKPFLPHSTEWLHLLFRIAHHPLVSLLDGTLRPSFLNPPRIDVLERAAWARVEAEVESVRRGLERERLHPGPPPPTDARLAPLVQALHRLRARVREHVVPRELPTSSLTFVIHGEPPAFLVYELPPGHAHMTVGEAPASRAVRVELSRVLEGGEAVVCSHCDPSRPARCVHAVSALDRVMETLSETRRAEENARLAERLFVEPGRKLLEALDKARVLADVRSAPASGAQVSFRLEGVESGAPRLRPLLHRPAKKGGVSKGSLVSPRDTAEARELLTCPEEEQALELCLLMERQYGAAERHPLLVQALKLLAHGHRLVLDSRRDTPLRVRALPLGFSLDEGEPDEDELWVEPSVEGLAVLEWAREKLRDRSPLPWLLVHGEAPEPPELVLVSVSPAAMAVLSTVVEQGGRLPLAWRAELLDRLGGVESAFPLSLPPSLEGREVPAEPGLLLRLRPTGAESLEGQWFARPLSGARPRVPGEGVDIVRGSREGERVWTRRNLEDERARVATAMQWLGLPMVEPGRFELMGAEASLGFLERLEEPERPAWDVEWEERPWRLVRTPEAKGLKVSVQRERDWFSVKGGVKVEDERVELAVLLDALRRGHRYVPLGKGRWLRITQALRGQLQPLADVAHASRGHWEVGAAAVPALDALAEAGADVEAPPDWRRLAGRIRKAGRLEVPVPAGLRAELRDYQREGFEWMARLAEWGGGGCLADDMGLGKTLQTLALLLRRAHEGPALVVAPTSVCFNWLREAERFTPSLKMHAYRDAEREALLSRVGPGDVVVVSYGLLTRELERFTPVSFATLVLDEAQAVKNPDTARARALCSLQAEARIALSGTPVENRLSELWSLFRLVFPGLLGSRESFRQRFAGPIERDKDPEARAALARLVRPFLLRRTKAQVARELPARVETVVPITLSEAERRLYEDTRLAALDRIAKAEGPEKRFAVLAALTRLRLAACHPRFVDADSPVPSSKLERLLELVDGLRAEGGRALVFSQFVKHLTLVREALEARGVSSQYLDGGTPAAEREARVAAFQGGEGDVFLISLKAGGTGLNLTAADHVFHLDPWWNPAAEDQATDRAHRIGQTRPVTVMRLIAEGTIEEAILALHEEKRDLASSLLSDADGAAALSTEQLLGLLRASADGERAG</sequence>
<dbReference type="CDD" id="cd18012">
    <property type="entry name" value="DEXQc_arch_SWI2_SNF2"/>
    <property type="match status" value="1"/>
</dbReference>
<evidence type="ECO:0000256" key="1">
    <source>
        <dbReference type="ARBA" id="ARBA00022801"/>
    </source>
</evidence>
<dbReference type="PROSITE" id="PS51194">
    <property type="entry name" value="HELICASE_CTER"/>
    <property type="match status" value="1"/>
</dbReference>
<keyword evidence="2" id="KW-0862">Zinc</keyword>
<dbReference type="Proteomes" id="UP000011682">
    <property type="component" value="Unassembled WGS sequence"/>
</dbReference>
<dbReference type="InterPro" id="IPR014001">
    <property type="entry name" value="Helicase_ATP-bd"/>
</dbReference>
<dbReference type="GO" id="GO:0008270">
    <property type="term" value="F:zinc ion binding"/>
    <property type="evidence" value="ECO:0007669"/>
    <property type="project" value="UniProtKB-KW"/>
</dbReference>
<gene>
    <name evidence="6" type="ORF">D187_001702</name>
</gene>
<dbReference type="InterPro" id="IPR027417">
    <property type="entry name" value="P-loop_NTPase"/>
</dbReference>
<dbReference type="GO" id="GO:0016787">
    <property type="term" value="F:hydrolase activity"/>
    <property type="evidence" value="ECO:0007669"/>
    <property type="project" value="UniProtKB-KW"/>
</dbReference>
<keyword evidence="2" id="KW-0479">Metal-binding</keyword>
<evidence type="ECO:0000259" key="3">
    <source>
        <dbReference type="PROSITE" id="PS50966"/>
    </source>
</evidence>
<dbReference type="SMART" id="SM00490">
    <property type="entry name" value="HELICc"/>
    <property type="match status" value="1"/>
</dbReference>
<evidence type="ECO:0000313" key="6">
    <source>
        <dbReference type="EMBL" id="EPX61050.1"/>
    </source>
</evidence>
<dbReference type="InterPro" id="IPR007527">
    <property type="entry name" value="Znf_SWIM"/>
</dbReference>
<organism evidence="6 7">
    <name type="scientific">Cystobacter fuscus (strain ATCC 25194 / DSM 2262 / NBRC 100088 / M29)</name>
    <dbReference type="NCBI Taxonomy" id="1242864"/>
    <lineage>
        <taxon>Bacteria</taxon>
        <taxon>Pseudomonadati</taxon>
        <taxon>Myxococcota</taxon>
        <taxon>Myxococcia</taxon>
        <taxon>Myxococcales</taxon>
        <taxon>Cystobacterineae</taxon>
        <taxon>Archangiaceae</taxon>
        <taxon>Cystobacter</taxon>
    </lineage>
</organism>
<reference evidence="6" key="1">
    <citation type="submission" date="2013-05" db="EMBL/GenBank/DDBJ databases">
        <title>Genome assembly of Cystobacter fuscus DSM 2262.</title>
        <authorList>
            <person name="Sharma G."/>
            <person name="Khatri I."/>
            <person name="Kaur C."/>
            <person name="Mayilraj S."/>
            <person name="Subramanian S."/>
        </authorList>
    </citation>
    <scope>NUCLEOTIDE SEQUENCE [LARGE SCALE GENOMIC DNA]</scope>
    <source>
        <strain evidence="6">DSM 2262</strain>
    </source>
</reference>
<dbReference type="InterPro" id="IPR038718">
    <property type="entry name" value="SNF2-like_sf"/>
</dbReference>
<protein>
    <submittedName>
        <fullName evidence="6">Uncharacterized protein</fullName>
    </submittedName>
</protein>
<dbReference type="OrthoDB" id="9760715at2"/>
<name>S9P9H3_CYSF2</name>
<dbReference type="PROSITE" id="PS51192">
    <property type="entry name" value="HELICASE_ATP_BIND_1"/>
    <property type="match status" value="1"/>
</dbReference>
<dbReference type="RefSeq" id="WP_002622843.1">
    <property type="nucleotide sequence ID" value="NZ_ANAH02000011.1"/>
</dbReference>
<accession>S9P9H3</accession>
<feature type="domain" description="Helicase ATP-binding" evidence="4">
    <location>
        <begin position="848"/>
        <end position="1004"/>
    </location>
</feature>
<dbReference type="InterPro" id="IPR001650">
    <property type="entry name" value="Helicase_C-like"/>
</dbReference>
<evidence type="ECO:0000259" key="5">
    <source>
        <dbReference type="PROSITE" id="PS51194"/>
    </source>
</evidence>
<dbReference type="SUPFAM" id="SSF52540">
    <property type="entry name" value="P-loop containing nucleoside triphosphate hydrolases"/>
    <property type="match status" value="2"/>
</dbReference>
<dbReference type="EMBL" id="ANAH02000011">
    <property type="protein sequence ID" value="EPX61050.1"/>
    <property type="molecule type" value="Genomic_DNA"/>
</dbReference>
<dbReference type="Pfam" id="PF00271">
    <property type="entry name" value="Helicase_C"/>
    <property type="match status" value="1"/>
</dbReference>
<dbReference type="InterPro" id="IPR000330">
    <property type="entry name" value="SNF2_N"/>
</dbReference>